<dbReference type="GO" id="GO:0000287">
    <property type="term" value="F:magnesium ion binding"/>
    <property type="evidence" value="ECO:0007669"/>
    <property type="project" value="TreeGrafter"/>
</dbReference>
<evidence type="ECO:0000256" key="10">
    <source>
        <dbReference type="ARBA" id="ARBA00022726"/>
    </source>
</evidence>
<keyword evidence="6 15" id="KW-0963">Cytoplasm</keyword>
<evidence type="ECO:0000256" key="9">
    <source>
        <dbReference type="ARBA" id="ARBA00022723"/>
    </source>
</evidence>
<dbReference type="GO" id="GO:0006178">
    <property type="term" value="P:guanine salvage"/>
    <property type="evidence" value="ECO:0007669"/>
    <property type="project" value="TreeGrafter"/>
</dbReference>
<dbReference type="SUPFAM" id="SSF53271">
    <property type="entry name" value="PRTase-like"/>
    <property type="match status" value="1"/>
</dbReference>
<keyword evidence="9 15" id="KW-0479">Metal-binding</keyword>
<keyword evidence="11 15" id="KW-0547">Nucleotide-binding</keyword>
<dbReference type="NCBIfam" id="TIGR01203">
    <property type="entry name" value="HGPRTase"/>
    <property type="match status" value="1"/>
</dbReference>
<dbReference type="InterPro" id="IPR029057">
    <property type="entry name" value="PRTase-like"/>
</dbReference>
<protein>
    <recommendedName>
        <fullName evidence="5 15">Hypoxanthine phosphoribosyltransferase</fullName>
        <ecNumber evidence="5 15">2.4.2.8</ecNumber>
    </recommendedName>
</protein>
<evidence type="ECO:0000256" key="1">
    <source>
        <dbReference type="ARBA" id="ARBA00001946"/>
    </source>
</evidence>
<dbReference type="Gene3D" id="3.40.50.2020">
    <property type="match status" value="1"/>
</dbReference>
<evidence type="ECO:0000256" key="7">
    <source>
        <dbReference type="ARBA" id="ARBA00022676"/>
    </source>
</evidence>
<evidence type="ECO:0000313" key="17">
    <source>
        <dbReference type="EMBL" id="AGH96581.1"/>
    </source>
</evidence>
<proteinExistence type="inferred from homology"/>
<dbReference type="InterPro" id="IPR050408">
    <property type="entry name" value="HGPRT"/>
</dbReference>
<organism evidence="17 18">
    <name type="scientific">Pseudobdellovibrio exovorus JSS</name>
    <dbReference type="NCBI Taxonomy" id="1184267"/>
    <lineage>
        <taxon>Bacteria</taxon>
        <taxon>Pseudomonadati</taxon>
        <taxon>Bdellovibrionota</taxon>
        <taxon>Bdellovibrionia</taxon>
        <taxon>Bdellovibrionales</taxon>
        <taxon>Pseudobdellovibrionaceae</taxon>
        <taxon>Pseudobdellovibrio</taxon>
    </lineage>
</organism>
<comment type="cofactor">
    <cofactor evidence="1 15">
        <name>Mg(2+)</name>
        <dbReference type="ChEBI" id="CHEBI:18420"/>
    </cofactor>
</comment>
<dbReference type="EC" id="2.4.2.8" evidence="5 15"/>
<dbReference type="GO" id="GO:0004422">
    <property type="term" value="F:hypoxanthine phosphoribosyltransferase activity"/>
    <property type="evidence" value="ECO:0007669"/>
    <property type="project" value="InterPro"/>
</dbReference>
<evidence type="ECO:0000313" key="18">
    <source>
        <dbReference type="Proteomes" id="UP000012040"/>
    </source>
</evidence>
<dbReference type="STRING" id="1184267.A11Q_2365"/>
<keyword evidence="12 15" id="KW-0460">Magnesium</keyword>
<name>M4VEW8_9BACT</name>
<dbReference type="GO" id="GO:0006166">
    <property type="term" value="P:purine ribonucleoside salvage"/>
    <property type="evidence" value="ECO:0007669"/>
    <property type="project" value="UniProtKB-KW"/>
</dbReference>
<comment type="subcellular location">
    <subcellularLocation>
        <location evidence="2 15">Cytoplasm</location>
    </subcellularLocation>
</comment>
<evidence type="ECO:0000256" key="13">
    <source>
        <dbReference type="ARBA" id="ARBA00048811"/>
    </source>
</evidence>
<dbReference type="GO" id="GO:0052657">
    <property type="term" value="F:guanine phosphoribosyltransferase activity"/>
    <property type="evidence" value="ECO:0007669"/>
    <property type="project" value="RHEA"/>
</dbReference>
<dbReference type="GO" id="GO:0032264">
    <property type="term" value="P:IMP salvage"/>
    <property type="evidence" value="ECO:0007669"/>
    <property type="project" value="UniProtKB-UniPathway"/>
</dbReference>
<evidence type="ECO:0000256" key="3">
    <source>
        <dbReference type="ARBA" id="ARBA00004669"/>
    </source>
</evidence>
<evidence type="ECO:0000256" key="14">
    <source>
        <dbReference type="ARBA" id="ARBA00049402"/>
    </source>
</evidence>
<dbReference type="CDD" id="cd06223">
    <property type="entry name" value="PRTases_typeI"/>
    <property type="match status" value="1"/>
</dbReference>
<dbReference type="PANTHER" id="PTHR43340">
    <property type="entry name" value="HYPOXANTHINE-GUANINE PHOSPHORIBOSYLTRANSFERASE"/>
    <property type="match status" value="1"/>
</dbReference>
<dbReference type="PATRIC" id="fig|1184267.3.peg.2398"/>
<evidence type="ECO:0000256" key="11">
    <source>
        <dbReference type="ARBA" id="ARBA00022741"/>
    </source>
</evidence>
<comment type="catalytic activity">
    <reaction evidence="14">
        <text>IMP + diphosphate = hypoxanthine + 5-phospho-alpha-D-ribose 1-diphosphate</text>
        <dbReference type="Rhea" id="RHEA:17973"/>
        <dbReference type="ChEBI" id="CHEBI:17368"/>
        <dbReference type="ChEBI" id="CHEBI:33019"/>
        <dbReference type="ChEBI" id="CHEBI:58017"/>
        <dbReference type="ChEBI" id="CHEBI:58053"/>
        <dbReference type="EC" id="2.4.2.8"/>
    </reaction>
    <physiologicalReaction direction="right-to-left" evidence="14">
        <dbReference type="Rhea" id="RHEA:17975"/>
    </physiologicalReaction>
</comment>
<dbReference type="GO" id="GO:0005829">
    <property type="term" value="C:cytosol"/>
    <property type="evidence" value="ECO:0007669"/>
    <property type="project" value="TreeGrafter"/>
</dbReference>
<keyword evidence="18" id="KW-1185">Reference proteome</keyword>
<dbReference type="eggNOG" id="COG0634">
    <property type="taxonomic scope" value="Bacteria"/>
</dbReference>
<reference evidence="17 18" key="1">
    <citation type="journal article" date="2013" name="ISME J.">
        <title>By their genes ye shall know them: genomic signatures of predatory bacteria.</title>
        <authorList>
            <person name="Pasternak Z."/>
            <person name="Pietrokovski S."/>
            <person name="Rotem O."/>
            <person name="Gophna U."/>
            <person name="Lurie-Weinberger M.N."/>
            <person name="Jurkevitch E."/>
        </authorList>
    </citation>
    <scope>NUCLEOTIDE SEQUENCE [LARGE SCALE GENOMIC DNA]</scope>
    <source>
        <strain evidence="17 18">JSS</strain>
    </source>
</reference>
<feature type="domain" description="Phosphoribosyltransferase" evidence="16">
    <location>
        <begin position="11"/>
        <end position="157"/>
    </location>
</feature>
<evidence type="ECO:0000256" key="15">
    <source>
        <dbReference type="RuleBase" id="RU364099"/>
    </source>
</evidence>
<evidence type="ECO:0000256" key="4">
    <source>
        <dbReference type="ARBA" id="ARBA00008391"/>
    </source>
</evidence>
<evidence type="ECO:0000256" key="8">
    <source>
        <dbReference type="ARBA" id="ARBA00022679"/>
    </source>
</evidence>
<dbReference type="InterPro" id="IPR005904">
    <property type="entry name" value="Hxn_phspho_trans"/>
</dbReference>
<keyword evidence="8 15" id="KW-0808">Transferase</keyword>
<comment type="catalytic activity">
    <reaction evidence="13">
        <text>GMP + diphosphate = guanine + 5-phospho-alpha-D-ribose 1-diphosphate</text>
        <dbReference type="Rhea" id="RHEA:25424"/>
        <dbReference type="ChEBI" id="CHEBI:16235"/>
        <dbReference type="ChEBI" id="CHEBI:33019"/>
        <dbReference type="ChEBI" id="CHEBI:58017"/>
        <dbReference type="ChEBI" id="CHEBI:58115"/>
        <dbReference type="EC" id="2.4.2.8"/>
    </reaction>
    <physiologicalReaction direction="right-to-left" evidence="13">
        <dbReference type="Rhea" id="RHEA:25426"/>
    </physiologicalReaction>
</comment>
<dbReference type="HOGENOM" id="CLU_073615_0_0_7"/>
<dbReference type="GO" id="GO:0046100">
    <property type="term" value="P:hypoxanthine metabolic process"/>
    <property type="evidence" value="ECO:0007669"/>
    <property type="project" value="TreeGrafter"/>
</dbReference>
<dbReference type="OrthoDB" id="5296940at2"/>
<keyword evidence="10 15" id="KW-0660">Purine salvage</keyword>
<comment type="similarity">
    <text evidence="4 15">Belongs to the purine/pyrimidine phosphoribosyltransferase family.</text>
</comment>
<dbReference type="AlphaFoldDB" id="M4VEW8"/>
<sequence>MAQIKDEMTSFLSKEDIAKLVSKLASQIESDYEGKEIIFICPLRGSIHFAADLMRKVELMQQVDFVYVQSTEKGGAIRMTKDISLNITGKDVIIIEEVIDTARTLSFLKSRLLASHPASLRIVTLLDKPARRELPIRADYIGKTIEDRYVVGYGMDSEELGRNYSDIYVLRN</sequence>
<dbReference type="RefSeq" id="WP_015471071.1">
    <property type="nucleotide sequence ID" value="NC_020813.1"/>
</dbReference>
<dbReference type="UniPathway" id="UPA00591">
    <property type="reaction ID" value="UER00648"/>
</dbReference>
<dbReference type="Proteomes" id="UP000012040">
    <property type="component" value="Chromosome"/>
</dbReference>
<dbReference type="KEGG" id="bex:A11Q_2365"/>
<dbReference type="GO" id="GO:0032263">
    <property type="term" value="P:GMP salvage"/>
    <property type="evidence" value="ECO:0007669"/>
    <property type="project" value="TreeGrafter"/>
</dbReference>
<evidence type="ECO:0000256" key="5">
    <source>
        <dbReference type="ARBA" id="ARBA00011895"/>
    </source>
</evidence>
<dbReference type="GO" id="GO:0000166">
    <property type="term" value="F:nucleotide binding"/>
    <property type="evidence" value="ECO:0007669"/>
    <property type="project" value="UniProtKB-KW"/>
</dbReference>
<comment type="pathway">
    <text evidence="3 15">Purine metabolism; IMP biosynthesis via salvage pathway; IMP from hypoxanthine: step 1/1.</text>
</comment>
<evidence type="ECO:0000256" key="6">
    <source>
        <dbReference type="ARBA" id="ARBA00022490"/>
    </source>
</evidence>
<evidence type="ECO:0000256" key="12">
    <source>
        <dbReference type="ARBA" id="ARBA00022842"/>
    </source>
</evidence>
<accession>M4VEW8</accession>
<dbReference type="EMBL" id="CP003537">
    <property type="protein sequence ID" value="AGH96581.1"/>
    <property type="molecule type" value="Genomic_DNA"/>
</dbReference>
<dbReference type="InterPro" id="IPR000836">
    <property type="entry name" value="PRTase_dom"/>
</dbReference>
<gene>
    <name evidence="17" type="ORF">A11Q_2365</name>
</gene>
<keyword evidence="7 15" id="KW-0328">Glycosyltransferase</keyword>
<dbReference type="Pfam" id="PF00156">
    <property type="entry name" value="Pribosyltran"/>
    <property type="match status" value="1"/>
</dbReference>
<evidence type="ECO:0000256" key="2">
    <source>
        <dbReference type="ARBA" id="ARBA00004496"/>
    </source>
</evidence>
<evidence type="ECO:0000259" key="16">
    <source>
        <dbReference type="Pfam" id="PF00156"/>
    </source>
</evidence>
<dbReference type="PANTHER" id="PTHR43340:SF1">
    <property type="entry name" value="HYPOXANTHINE PHOSPHORIBOSYLTRANSFERASE"/>
    <property type="match status" value="1"/>
</dbReference>